<dbReference type="InterPro" id="IPR020846">
    <property type="entry name" value="MFS_dom"/>
</dbReference>
<reference evidence="10 12" key="2">
    <citation type="submission" date="2019-04" db="EMBL/GenBank/DDBJ databases">
        <title>Genomic characterization of Staphylococcus petrasii strains.</title>
        <authorList>
            <person name="Vrbovska V."/>
            <person name="Kovarovic V."/>
            <person name="Maslanova I."/>
            <person name="Indrakova A."/>
            <person name="Petras P."/>
            <person name="Sedo O."/>
            <person name="Svec P."/>
            <person name="Fisarova L."/>
            <person name="Sedlacek I."/>
            <person name="Doskar J."/>
            <person name="Pantucek R."/>
        </authorList>
    </citation>
    <scope>NUCLEOTIDE SEQUENCE [LARGE SCALE GENOMIC DNA]</scope>
    <source>
        <strain evidence="10 12">P5404</strain>
    </source>
</reference>
<name>A0A380G1M9_9STAP</name>
<keyword evidence="4 7" id="KW-0812">Transmembrane</keyword>
<evidence type="ECO:0000313" key="12">
    <source>
        <dbReference type="Proteomes" id="UP000297598"/>
    </source>
</evidence>
<evidence type="ECO:0000259" key="8">
    <source>
        <dbReference type="PROSITE" id="PS50850"/>
    </source>
</evidence>
<dbReference type="Proteomes" id="UP000297598">
    <property type="component" value="Unassembled WGS sequence"/>
</dbReference>
<dbReference type="OrthoDB" id="3268460at2"/>
<keyword evidence="5 7" id="KW-1133">Transmembrane helix</keyword>
<feature type="transmembrane region" description="Helical" evidence="7">
    <location>
        <begin position="73"/>
        <end position="91"/>
    </location>
</feature>
<evidence type="ECO:0000256" key="6">
    <source>
        <dbReference type="ARBA" id="ARBA00023136"/>
    </source>
</evidence>
<dbReference type="GO" id="GO:0005886">
    <property type="term" value="C:plasma membrane"/>
    <property type="evidence" value="ECO:0007669"/>
    <property type="project" value="UniProtKB-SubCell"/>
</dbReference>
<dbReference type="Pfam" id="PF07690">
    <property type="entry name" value="MFS_1"/>
    <property type="match status" value="1"/>
</dbReference>
<gene>
    <name evidence="10" type="ORF">BJR09_08180</name>
    <name evidence="9" type="ORF">NCTC13830_01316</name>
</gene>
<feature type="transmembrane region" description="Helical" evidence="7">
    <location>
        <begin position="204"/>
        <end position="224"/>
    </location>
</feature>
<feature type="transmembrane region" description="Helical" evidence="7">
    <location>
        <begin position="362"/>
        <end position="381"/>
    </location>
</feature>
<feature type="transmembrane region" description="Helical" evidence="7">
    <location>
        <begin position="244"/>
        <end position="267"/>
    </location>
</feature>
<keyword evidence="3" id="KW-1003">Cell membrane</keyword>
<dbReference type="EMBL" id="SRLS01000011">
    <property type="protein sequence ID" value="TGE16917.1"/>
    <property type="molecule type" value="Genomic_DNA"/>
</dbReference>
<feature type="transmembrane region" description="Helical" evidence="7">
    <location>
        <begin position="7"/>
        <end position="27"/>
    </location>
</feature>
<evidence type="ECO:0000256" key="2">
    <source>
        <dbReference type="ARBA" id="ARBA00022448"/>
    </source>
</evidence>
<feature type="transmembrane region" description="Helical" evidence="7">
    <location>
        <begin position="279"/>
        <end position="307"/>
    </location>
</feature>
<dbReference type="InterPro" id="IPR050171">
    <property type="entry name" value="MFS_Transporters"/>
</dbReference>
<dbReference type="PROSITE" id="PS50850">
    <property type="entry name" value="MFS"/>
    <property type="match status" value="1"/>
</dbReference>
<feature type="domain" description="Major facilitator superfamily (MFS) profile" evidence="8">
    <location>
        <begin position="6"/>
        <end position="386"/>
    </location>
</feature>
<dbReference type="PANTHER" id="PTHR23517">
    <property type="entry name" value="RESISTANCE PROTEIN MDTM, PUTATIVE-RELATED-RELATED"/>
    <property type="match status" value="1"/>
</dbReference>
<dbReference type="EMBL" id="UHDO01000001">
    <property type="protein sequence ID" value="SUM43931.1"/>
    <property type="molecule type" value="Genomic_DNA"/>
</dbReference>
<evidence type="ECO:0000256" key="1">
    <source>
        <dbReference type="ARBA" id="ARBA00004651"/>
    </source>
</evidence>
<dbReference type="Gene3D" id="1.20.1250.20">
    <property type="entry name" value="MFS general substrate transporter like domains"/>
    <property type="match status" value="1"/>
</dbReference>
<evidence type="ECO:0000313" key="11">
    <source>
        <dbReference type="Proteomes" id="UP000254047"/>
    </source>
</evidence>
<evidence type="ECO:0000313" key="9">
    <source>
        <dbReference type="EMBL" id="SUM43931.1"/>
    </source>
</evidence>
<evidence type="ECO:0000256" key="7">
    <source>
        <dbReference type="SAM" id="Phobius"/>
    </source>
</evidence>
<evidence type="ECO:0000256" key="3">
    <source>
        <dbReference type="ARBA" id="ARBA00022475"/>
    </source>
</evidence>
<dbReference type="GeneID" id="48901940"/>
<keyword evidence="2" id="KW-0813">Transport</keyword>
<dbReference type="GO" id="GO:0022857">
    <property type="term" value="F:transmembrane transporter activity"/>
    <property type="evidence" value="ECO:0007669"/>
    <property type="project" value="InterPro"/>
</dbReference>
<accession>A0A5F1B4S1</accession>
<evidence type="ECO:0000256" key="5">
    <source>
        <dbReference type="ARBA" id="ARBA00022989"/>
    </source>
</evidence>
<evidence type="ECO:0000256" key="4">
    <source>
        <dbReference type="ARBA" id="ARBA00022692"/>
    </source>
</evidence>
<dbReference type="CDD" id="cd17329">
    <property type="entry name" value="MFS_MdtH_MDR_like"/>
    <property type="match status" value="1"/>
</dbReference>
<dbReference type="InterPro" id="IPR011701">
    <property type="entry name" value="MFS"/>
</dbReference>
<proteinExistence type="predicted"/>
<dbReference type="InterPro" id="IPR036259">
    <property type="entry name" value="MFS_trans_sf"/>
</dbReference>
<organism evidence="9 11">
    <name type="scientific">Staphylococcus petrasii</name>
    <dbReference type="NCBI Taxonomy" id="1276936"/>
    <lineage>
        <taxon>Bacteria</taxon>
        <taxon>Bacillati</taxon>
        <taxon>Bacillota</taxon>
        <taxon>Bacilli</taxon>
        <taxon>Bacillales</taxon>
        <taxon>Staphylococcaceae</taxon>
        <taxon>Staphylococcus</taxon>
    </lineage>
</organism>
<accession>A0A380G1M9</accession>
<comment type="subcellular location">
    <subcellularLocation>
        <location evidence="1">Cell membrane</location>
        <topology evidence="1">Multi-pass membrane protein</topology>
    </subcellularLocation>
</comment>
<keyword evidence="6 7" id="KW-0472">Membrane</keyword>
<feature type="transmembrane region" description="Helical" evidence="7">
    <location>
        <begin position="133"/>
        <end position="153"/>
    </location>
</feature>
<protein>
    <submittedName>
        <fullName evidence="10">MFS transporter</fullName>
    </submittedName>
    <submittedName>
        <fullName evidence="9">Multidrug resistance protein</fullName>
    </submittedName>
</protein>
<dbReference type="Proteomes" id="UP000254047">
    <property type="component" value="Unassembled WGS sequence"/>
</dbReference>
<dbReference type="AlphaFoldDB" id="A0A380G1M9"/>
<dbReference type="PANTHER" id="PTHR23517:SF10">
    <property type="entry name" value="MAJOR FACILITATOR SUPERFAMILY (MFS) PROFILE DOMAIN-CONTAINING PROTEIN"/>
    <property type="match status" value="1"/>
</dbReference>
<keyword evidence="12" id="KW-1185">Reference proteome</keyword>
<dbReference type="RefSeq" id="WP_103298294.1">
    <property type="nucleotide sequence ID" value="NZ_AP040368.1"/>
</dbReference>
<feature type="transmembrane region" description="Helical" evidence="7">
    <location>
        <begin position="39"/>
        <end position="61"/>
    </location>
</feature>
<dbReference type="SUPFAM" id="SSF103473">
    <property type="entry name" value="MFS general substrate transporter"/>
    <property type="match status" value="1"/>
</dbReference>
<feature type="transmembrane region" description="Helical" evidence="7">
    <location>
        <begin position="97"/>
        <end position="121"/>
    </location>
</feature>
<evidence type="ECO:0000313" key="10">
    <source>
        <dbReference type="EMBL" id="TGE16917.1"/>
    </source>
</evidence>
<reference evidence="9 11" key="1">
    <citation type="submission" date="2018-06" db="EMBL/GenBank/DDBJ databases">
        <authorList>
            <consortium name="Pathogen Informatics"/>
            <person name="Doyle S."/>
        </authorList>
    </citation>
    <scope>NUCLEOTIDE SEQUENCE [LARGE SCALE GENOMIC DNA]</scope>
    <source>
        <strain evidence="9 11">NCTC13830</strain>
    </source>
</reference>
<sequence>MNIPKSVWWLVIGMALNITGASFLWPLNTIYMKEELGKSLTTATLVLMINSFGMVVGNLLGGSLFDKLGGYRTILIGAFTCLASTTLLNFFHGWPWYAVWLVLLGFGGGMIVPTIFAMAGAVWPNGGRTTFNAIYLAQNMGVALGAALGGFVAELSFNYIFIANLIMYVLFTIIAVTQFNLEYHAKMKAPDSIDIKSKENKKRFMALLALCGMFAICWIAYIQWETTIASYTQELNISLSQYSILWTVNGIMILVAQPLIRPVIVLLKGNLKAQMFVGILIFMLAFFVTSFAQQFTVFLIGMIILTFGEMFVWPAVPTIANYLAPEGKQGQYQGVVNSASTVGKAFGPFIGGVLVDTFNMSAMFIGIMLLLVVAMIFLAVFDKGLPKGKHPRNTRQ</sequence>
<feature type="transmembrane region" description="Helical" evidence="7">
    <location>
        <begin position="159"/>
        <end position="183"/>
    </location>
</feature>